<keyword evidence="2" id="KW-0201">Cytochrome c-type biogenesis</keyword>
<keyword evidence="8" id="KW-1185">Reference proteome</keyword>
<feature type="domain" description="Thioredoxin" evidence="6">
    <location>
        <begin position="26"/>
        <end position="164"/>
    </location>
</feature>
<dbReference type="InterPro" id="IPR013766">
    <property type="entry name" value="Thioredoxin_domain"/>
</dbReference>
<accession>A0ABX1TJC5</accession>
<dbReference type="InterPro" id="IPR036249">
    <property type="entry name" value="Thioredoxin-like_sf"/>
</dbReference>
<dbReference type="Gene3D" id="3.40.30.10">
    <property type="entry name" value="Glutaredoxin"/>
    <property type="match status" value="1"/>
</dbReference>
<feature type="chain" id="PRO_5047268945" evidence="5">
    <location>
        <begin position="26"/>
        <end position="164"/>
    </location>
</feature>
<dbReference type="RefSeq" id="WP_169247819.1">
    <property type="nucleotide sequence ID" value="NZ_SPMZ01000014.1"/>
</dbReference>
<comment type="subcellular location">
    <subcellularLocation>
        <location evidence="1">Cell envelope</location>
    </subcellularLocation>
</comment>
<evidence type="ECO:0000256" key="2">
    <source>
        <dbReference type="ARBA" id="ARBA00022748"/>
    </source>
</evidence>
<dbReference type="InterPro" id="IPR000866">
    <property type="entry name" value="AhpC/TSA"/>
</dbReference>
<dbReference type="InterPro" id="IPR050553">
    <property type="entry name" value="Thioredoxin_ResA/DsbE_sf"/>
</dbReference>
<keyword evidence="4" id="KW-0676">Redox-active center</keyword>
<dbReference type="PROSITE" id="PS51352">
    <property type="entry name" value="THIOREDOXIN_2"/>
    <property type="match status" value="1"/>
</dbReference>
<name>A0ABX1TJC5_9GAMM</name>
<feature type="signal peptide" evidence="5">
    <location>
        <begin position="1"/>
        <end position="25"/>
    </location>
</feature>
<dbReference type="Pfam" id="PF00578">
    <property type="entry name" value="AhpC-TSA"/>
    <property type="match status" value="1"/>
</dbReference>
<organism evidence="7 8">
    <name type="scientific">Candidatus Competibacter phosphatis</name>
    <dbReference type="NCBI Taxonomy" id="221280"/>
    <lineage>
        <taxon>Bacteria</taxon>
        <taxon>Pseudomonadati</taxon>
        <taxon>Pseudomonadota</taxon>
        <taxon>Gammaproteobacteria</taxon>
        <taxon>Candidatus Competibacteraceae</taxon>
        <taxon>Candidatus Competibacter</taxon>
    </lineage>
</organism>
<dbReference type="PANTHER" id="PTHR42852">
    <property type="entry name" value="THIOL:DISULFIDE INTERCHANGE PROTEIN DSBE"/>
    <property type="match status" value="1"/>
</dbReference>
<dbReference type="SUPFAM" id="SSF52833">
    <property type="entry name" value="Thioredoxin-like"/>
    <property type="match status" value="1"/>
</dbReference>
<evidence type="ECO:0000256" key="3">
    <source>
        <dbReference type="ARBA" id="ARBA00023157"/>
    </source>
</evidence>
<dbReference type="PROSITE" id="PS51257">
    <property type="entry name" value="PROKAR_LIPOPROTEIN"/>
    <property type="match status" value="1"/>
</dbReference>
<dbReference type="EMBL" id="SPMZ01000014">
    <property type="protein sequence ID" value="NMQ18560.1"/>
    <property type="molecule type" value="Genomic_DNA"/>
</dbReference>
<gene>
    <name evidence="7" type="ORF">E4P82_04710</name>
</gene>
<evidence type="ECO:0000259" key="6">
    <source>
        <dbReference type="PROSITE" id="PS51352"/>
    </source>
</evidence>
<sequence length="164" mass="18484">MNPLRILPFLLLSVLLTGCEQNVTAAKTDSPAPAFTLERLDGPAVHFPEQYRGQVVAIRFWADWCPYCHAEMQALEPVYRQYRDRGLAILAVNVLQPLETVRPFVQGLDISYEVLLDPQGAVTRDYRVMGLPMTFIVDRQGVIRARIVGESTPEVFERAIATLL</sequence>
<keyword evidence="3" id="KW-1015">Disulfide bond</keyword>
<evidence type="ECO:0000256" key="5">
    <source>
        <dbReference type="SAM" id="SignalP"/>
    </source>
</evidence>
<evidence type="ECO:0000256" key="1">
    <source>
        <dbReference type="ARBA" id="ARBA00004196"/>
    </source>
</evidence>
<evidence type="ECO:0000313" key="8">
    <source>
        <dbReference type="Proteomes" id="UP000760480"/>
    </source>
</evidence>
<proteinExistence type="predicted"/>
<protein>
    <submittedName>
        <fullName evidence="7">TlpA family protein disulfide reductase</fullName>
    </submittedName>
</protein>
<evidence type="ECO:0000256" key="4">
    <source>
        <dbReference type="ARBA" id="ARBA00023284"/>
    </source>
</evidence>
<comment type="caution">
    <text evidence="7">The sequence shown here is derived from an EMBL/GenBank/DDBJ whole genome shotgun (WGS) entry which is preliminary data.</text>
</comment>
<evidence type="ECO:0000313" key="7">
    <source>
        <dbReference type="EMBL" id="NMQ18560.1"/>
    </source>
</evidence>
<dbReference type="PANTHER" id="PTHR42852:SF6">
    <property type="entry name" value="THIOL:DISULFIDE INTERCHANGE PROTEIN DSBE"/>
    <property type="match status" value="1"/>
</dbReference>
<reference evidence="7 8" key="1">
    <citation type="submission" date="2019-03" db="EMBL/GenBank/DDBJ databases">
        <title>Metabolic reconstructions from genomes of highly enriched 'Candidatus Accumulibacter' and 'Candidatus Competibacter' bioreactor populations.</title>
        <authorList>
            <person name="Annavajhala M.K."/>
            <person name="Welles L."/>
            <person name="Abbas B."/>
            <person name="Sorokin D."/>
            <person name="Park H."/>
            <person name="Van Loosdrecht M."/>
            <person name="Chandran K."/>
        </authorList>
    </citation>
    <scope>NUCLEOTIDE SEQUENCE [LARGE SCALE GENOMIC DNA]</scope>
    <source>
        <strain evidence="7 8">SBR_G</strain>
    </source>
</reference>
<dbReference type="Proteomes" id="UP000760480">
    <property type="component" value="Unassembled WGS sequence"/>
</dbReference>
<dbReference type="CDD" id="cd02966">
    <property type="entry name" value="TlpA_like_family"/>
    <property type="match status" value="1"/>
</dbReference>
<keyword evidence="5" id="KW-0732">Signal</keyword>